<dbReference type="AlphaFoldDB" id="A0A0G1GHR4"/>
<evidence type="ECO:0000313" key="2">
    <source>
        <dbReference type="EMBL" id="KKS98333.1"/>
    </source>
</evidence>
<keyword evidence="1" id="KW-0812">Transmembrane</keyword>
<reference evidence="2 3" key="1">
    <citation type="journal article" date="2015" name="Nature">
        <title>rRNA introns, odd ribosomes, and small enigmatic genomes across a large radiation of phyla.</title>
        <authorList>
            <person name="Brown C.T."/>
            <person name="Hug L.A."/>
            <person name="Thomas B.C."/>
            <person name="Sharon I."/>
            <person name="Castelle C.J."/>
            <person name="Singh A."/>
            <person name="Wilkins M.J."/>
            <person name="Williams K.H."/>
            <person name="Banfield J.F."/>
        </authorList>
    </citation>
    <scope>NUCLEOTIDE SEQUENCE [LARGE SCALE GENOMIC DNA]</scope>
</reference>
<organism evidence="2 3">
    <name type="scientific">Candidatus Gottesmanbacteria bacterium GW2011_GWA2_43_14</name>
    <dbReference type="NCBI Taxonomy" id="1618443"/>
    <lineage>
        <taxon>Bacteria</taxon>
        <taxon>Candidatus Gottesmaniibacteriota</taxon>
    </lineage>
</organism>
<keyword evidence="1" id="KW-0472">Membrane</keyword>
<feature type="transmembrane region" description="Helical" evidence="1">
    <location>
        <begin position="28"/>
        <end position="44"/>
    </location>
</feature>
<protein>
    <submittedName>
        <fullName evidence="2">Uncharacterized protein</fullName>
    </submittedName>
</protein>
<comment type="caution">
    <text evidence="2">The sequence shown here is derived from an EMBL/GenBank/DDBJ whole genome shotgun (WGS) entry which is preliminary data.</text>
</comment>
<evidence type="ECO:0000256" key="1">
    <source>
        <dbReference type="SAM" id="Phobius"/>
    </source>
</evidence>
<proteinExistence type="predicted"/>
<gene>
    <name evidence="2" type="ORF">UV73_C0002G0047</name>
</gene>
<accession>A0A0G1GHR4</accession>
<dbReference type="EMBL" id="LCFP01000002">
    <property type="protein sequence ID" value="KKS98333.1"/>
    <property type="molecule type" value="Genomic_DNA"/>
</dbReference>
<dbReference type="Proteomes" id="UP000034894">
    <property type="component" value="Unassembled WGS sequence"/>
</dbReference>
<sequence length="226" mass="25978">MVGQQPLELFIMVRIHAPQQNMNKKMKILFVLLILLVLLGYRYYKNAILDDYNSNEMLNLTISQPPYPSEQPHLNNSKTKYIYNDQYITFEYPQVWKADYNRQIGNPYVVNVDFTGECNPYRVVSFSYKNTNPNDSESFTVGQKNPHGPGNQTSKTIKINGITVGENIQPVGDGSGGYEPKVVIDLLSKSKKFHFYFIAVIGYRNSFEETYKIDLLPILNSIELLD</sequence>
<evidence type="ECO:0000313" key="3">
    <source>
        <dbReference type="Proteomes" id="UP000034894"/>
    </source>
</evidence>
<name>A0A0G1GHR4_9BACT</name>
<keyword evidence="1" id="KW-1133">Transmembrane helix</keyword>